<gene>
    <name evidence="3" type="ORF">SAMN03080610_03089</name>
</gene>
<evidence type="ECO:0000313" key="4">
    <source>
        <dbReference type="Proteomes" id="UP000199347"/>
    </source>
</evidence>
<reference evidence="3 4" key="1">
    <citation type="submission" date="2016-10" db="EMBL/GenBank/DDBJ databases">
        <authorList>
            <person name="de Groot N.N."/>
        </authorList>
    </citation>
    <scope>NUCLEOTIDE SEQUENCE [LARGE SCALE GENOMIC DNA]</scope>
    <source>
        <strain evidence="3 4">DSM 2698</strain>
    </source>
</reference>
<keyword evidence="4" id="KW-1185">Reference proteome</keyword>
<name>A0A1G5P234_AFIMA</name>
<evidence type="ECO:0000256" key="2">
    <source>
        <dbReference type="ARBA" id="ARBA00022679"/>
    </source>
</evidence>
<keyword evidence="1 3" id="KW-0489">Methyltransferase</keyword>
<dbReference type="AlphaFoldDB" id="A0A1G5P234"/>
<dbReference type="GO" id="GO:0032259">
    <property type="term" value="P:methylation"/>
    <property type="evidence" value="ECO:0007669"/>
    <property type="project" value="UniProtKB-KW"/>
</dbReference>
<dbReference type="Gene3D" id="3.40.50.12710">
    <property type="match status" value="1"/>
</dbReference>
<dbReference type="STRING" id="1120955.SAMN03080610_03089"/>
<evidence type="ECO:0000256" key="1">
    <source>
        <dbReference type="ARBA" id="ARBA00022603"/>
    </source>
</evidence>
<protein>
    <submittedName>
        <fullName evidence="3">SAM-dependent methyltransferase, MidA family</fullName>
    </submittedName>
</protein>
<dbReference type="InterPro" id="IPR038375">
    <property type="entry name" value="NDUFAF7_sf"/>
</dbReference>
<dbReference type="PANTHER" id="PTHR12049">
    <property type="entry name" value="PROTEIN ARGININE METHYLTRANSFERASE NDUFAF7, MITOCHONDRIAL"/>
    <property type="match status" value="1"/>
</dbReference>
<keyword evidence="2 3" id="KW-0808">Transferase</keyword>
<proteinExistence type="predicted"/>
<accession>A0A1G5P234</accession>
<dbReference type="PANTHER" id="PTHR12049:SF7">
    <property type="entry name" value="PROTEIN ARGININE METHYLTRANSFERASE NDUFAF7, MITOCHONDRIAL"/>
    <property type="match status" value="1"/>
</dbReference>
<dbReference type="Pfam" id="PF02636">
    <property type="entry name" value="Methyltransf_28"/>
    <property type="match status" value="1"/>
</dbReference>
<dbReference type="Proteomes" id="UP000199347">
    <property type="component" value="Unassembled WGS sequence"/>
</dbReference>
<dbReference type="InterPro" id="IPR003788">
    <property type="entry name" value="NDUFAF7"/>
</dbReference>
<dbReference type="GO" id="GO:0035243">
    <property type="term" value="F:protein-arginine omega-N symmetric methyltransferase activity"/>
    <property type="evidence" value="ECO:0007669"/>
    <property type="project" value="TreeGrafter"/>
</dbReference>
<sequence length="357" mass="38616">MTGTLSDALKDIIRTNGPMTLASWMGHCLGHPEHGYYVTRDPFGASGDFITAPEVSQMFGEIIGAWVIDLWQQAGCPQPINLVELGPGRGTLMSDILRVVRLKPNFCSALSVHLVETSPVLAKAQETALASFAGRKEWHESLQTLPQGPLFVVANEFFDALPIRQFVFRRGSWEERMLGLDAEGELTFGFGPGRPENVPFEPQEGDVWEERPAAAPIVAELAERFASDGGGALIIDYGHGEAGFGDTLQAVARHEFADPLKRPGEVDLTAHVDFSALSDAAFAAGADVYGPMHQGEFLLHLGLVERAGRLGFGRSEEEQEALRNEVTRLAGPEEMGELFKVLAIVKPGLVPAPFAAS</sequence>
<dbReference type="EMBL" id="FMVW01000008">
    <property type="protein sequence ID" value="SCZ43593.1"/>
    <property type="molecule type" value="Genomic_DNA"/>
</dbReference>
<dbReference type="RefSeq" id="WP_200170578.1">
    <property type="nucleotide sequence ID" value="NZ_FMVW01000008.1"/>
</dbReference>
<evidence type="ECO:0000313" key="3">
    <source>
        <dbReference type="EMBL" id="SCZ43593.1"/>
    </source>
</evidence>
<dbReference type="SUPFAM" id="SSF53335">
    <property type="entry name" value="S-adenosyl-L-methionine-dependent methyltransferases"/>
    <property type="match status" value="1"/>
</dbReference>
<dbReference type="InterPro" id="IPR029063">
    <property type="entry name" value="SAM-dependent_MTases_sf"/>
</dbReference>
<organism evidence="3 4">
    <name type="scientific">Afifella marina DSM 2698</name>
    <dbReference type="NCBI Taxonomy" id="1120955"/>
    <lineage>
        <taxon>Bacteria</taxon>
        <taxon>Pseudomonadati</taxon>
        <taxon>Pseudomonadota</taxon>
        <taxon>Alphaproteobacteria</taxon>
        <taxon>Hyphomicrobiales</taxon>
        <taxon>Afifellaceae</taxon>
        <taxon>Afifella</taxon>
    </lineage>
</organism>